<dbReference type="PROSITE" id="PS51819">
    <property type="entry name" value="VOC"/>
    <property type="match status" value="2"/>
</dbReference>
<dbReference type="Proteomes" id="UP001549167">
    <property type="component" value="Unassembled WGS sequence"/>
</dbReference>
<organism evidence="2 3">
    <name type="scientific">Alkalibacillus flavidus</name>
    <dbReference type="NCBI Taxonomy" id="546021"/>
    <lineage>
        <taxon>Bacteria</taxon>
        <taxon>Bacillati</taxon>
        <taxon>Bacillota</taxon>
        <taxon>Bacilli</taxon>
        <taxon>Bacillales</taxon>
        <taxon>Bacillaceae</taxon>
        <taxon>Alkalibacillus</taxon>
    </lineage>
</organism>
<dbReference type="PANTHER" id="PTHR36110">
    <property type="entry name" value="RING-CLEAVING DIOXYGENASE MHQE-RELATED"/>
    <property type="match status" value="1"/>
</dbReference>
<dbReference type="InterPro" id="IPR029068">
    <property type="entry name" value="Glyas_Bleomycin-R_OHBP_Dase"/>
</dbReference>
<dbReference type="InterPro" id="IPR052537">
    <property type="entry name" value="Extradiol_RC_dioxygenase"/>
</dbReference>
<dbReference type="CDD" id="cd08347">
    <property type="entry name" value="PcpA_C_like"/>
    <property type="match status" value="1"/>
</dbReference>
<reference evidence="2 3" key="1">
    <citation type="submission" date="2024-06" db="EMBL/GenBank/DDBJ databases">
        <title>Genomic Encyclopedia of Type Strains, Phase IV (KMG-IV): sequencing the most valuable type-strain genomes for metagenomic binning, comparative biology and taxonomic classification.</title>
        <authorList>
            <person name="Goeker M."/>
        </authorList>
    </citation>
    <scope>NUCLEOTIDE SEQUENCE [LARGE SCALE GENOMIC DNA]</scope>
    <source>
        <strain evidence="2 3">DSM 23520</strain>
    </source>
</reference>
<feature type="domain" description="VOC" evidence="1">
    <location>
        <begin position="5"/>
        <end position="131"/>
    </location>
</feature>
<sequence>MNILGIHHVSAMTKKAQQNVDFYTTILGMRMVKKTVNQDDPSMYHLFYGDEVGNPGTELTFFEIPQIGQNHNGNHSISTTSLRVPDDEALEYWRDRLTAYEVDHDGIQEAFGRHVLPFRDHEHQRLMLVSDEGEHGVASGTPWEHSKAKREYGITGLGPIHLTVPKVDWLESIIVDVLGFTFIGDYNDQKARTVHVYSVEEGGTGAEIHVHERFDLPPERLGRGGVHHVAFRVADEQELQQWIDLLNQNEVGNSGFVDRHYFKAVYFREPNGILFELATDGPGFATDEDMEHLGESLALPPFLEDKRTQIESILEPIHL</sequence>
<keyword evidence="3" id="KW-1185">Reference proteome</keyword>
<dbReference type="RefSeq" id="WP_354220708.1">
    <property type="nucleotide sequence ID" value="NZ_JBEPMX010000010.1"/>
</dbReference>
<accession>A0ABV2KWB4</accession>
<feature type="domain" description="VOC" evidence="1">
    <location>
        <begin position="156"/>
        <end position="280"/>
    </location>
</feature>
<dbReference type="SUPFAM" id="SSF54593">
    <property type="entry name" value="Glyoxalase/Bleomycin resistance protein/Dihydroxybiphenyl dioxygenase"/>
    <property type="match status" value="1"/>
</dbReference>
<dbReference type="InterPro" id="IPR004360">
    <property type="entry name" value="Glyas_Fos-R_dOase_dom"/>
</dbReference>
<proteinExistence type="predicted"/>
<dbReference type="PANTHER" id="PTHR36110:SF4">
    <property type="entry name" value="RING-CLEAVING DIOXYGENASE MHQA-RELATED"/>
    <property type="match status" value="1"/>
</dbReference>
<evidence type="ECO:0000313" key="3">
    <source>
        <dbReference type="Proteomes" id="UP001549167"/>
    </source>
</evidence>
<gene>
    <name evidence="2" type="ORF">ABID56_001999</name>
</gene>
<dbReference type="InterPro" id="IPR037523">
    <property type="entry name" value="VOC_core"/>
</dbReference>
<name>A0ABV2KWB4_9BACI</name>
<evidence type="ECO:0000259" key="1">
    <source>
        <dbReference type="PROSITE" id="PS51819"/>
    </source>
</evidence>
<protein>
    <submittedName>
        <fullName evidence="2">Glyoxalase family protein</fullName>
    </submittedName>
</protein>
<dbReference type="EMBL" id="JBEPMX010000010">
    <property type="protein sequence ID" value="MET3683883.1"/>
    <property type="molecule type" value="Genomic_DNA"/>
</dbReference>
<dbReference type="Pfam" id="PF00903">
    <property type="entry name" value="Glyoxalase"/>
    <property type="match status" value="2"/>
</dbReference>
<dbReference type="Gene3D" id="3.10.180.10">
    <property type="entry name" value="2,3-Dihydroxybiphenyl 1,2-Dioxygenase, domain 1"/>
    <property type="match status" value="2"/>
</dbReference>
<evidence type="ECO:0000313" key="2">
    <source>
        <dbReference type="EMBL" id="MET3683883.1"/>
    </source>
</evidence>
<comment type="caution">
    <text evidence="2">The sequence shown here is derived from an EMBL/GenBank/DDBJ whole genome shotgun (WGS) entry which is preliminary data.</text>
</comment>